<name>A0A8J4TH45_CLAMG</name>
<protein>
    <submittedName>
        <fullName evidence="1">Methionine--tRNA ligase</fullName>
    </submittedName>
</protein>
<evidence type="ECO:0000313" key="2">
    <source>
        <dbReference type="Proteomes" id="UP000727407"/>
    </source>
</evidence>
<comment type="caution">
    <text evidence="1">The sequence shown here is derived from an EMBL/GenBank/DDBJ whole genome shotgun (WGS) entry which is preliminary data.</text>
</comment>
<organism evidence="1 2">
    <name type="scientific">Clarias magur</name>
    <name type="common">Asian catfish</name>
    <name type="synonym">Macropteronotus magur</name>
    <dbReference type="NCBI Taxonomy" id="1594786"/>
    <lineage>
        <taxon>Eukaryota</taxon>
        <taxon>Metazoa</taxon>
        <taxon>Chordata</taxon>
        <taxon>Craniata</taxon>
        <taxon>Vertebrata</taxon>
        <taxon>Euteleostomi</taxon>
        <taxon>Actinopterygii</taxon>
        <taxon>Neopterygii</taxon>
        <taxon>Teleostei</taxon>
        <taxon>Ostariophysi</taxon>
        <taxon>Siluriformes</taxon>
        <taxon>Clariidae</taxon>
        <taxon>Clarias</taxon>
    </lineage>
</organism>
<dbReference type="EMBL" id="QNUK01000685">
    <property type="protein sequence ID" value="KAF5890449.1"/>
    <property type="molecule type" value="Genomic_DNA"/>
</dbReference>
<dbReference type="GO" id="GO:0016874">
    <property type="term" value="F:ligase activity"/>
    <property type="evidence" value="ECO:0007669"/>
    <property type="project" value="UniProtKB-KW"/>
</dbReference>
<evidence type="ECO:0000313" key="1">
    <source>
        <dbReference type="EMBL" id="KAF5890449.1"/>
    </source>
</evidence>
<dbReference type="AlphaFoldDB" id="A0A8J4TH45"/>
<sequence>DGHASGVKSNTITCKQDECDRGCGSDFQDSGWLPDVLNACGITALWLDRQKHHTRLIPVLDHWSSSAWLQQDRKLSCLQRVALVTMVQRLMPDISSSTRQGSK</sequence>
<feature type="non-terminal residue" evidence="1">
    <location>
        <position position="103"/>
    </location>
</feature>
<keyword evidence="1" id="KW-0436">Ligase</keyword>
<reference evidence="1" key="1">
    <citation type="submission" date="2020-07" db="EMBL/GenBank/DDBJ databases">
        <title>Clarias magur genome sequencing, assembly and annotation.</title>
        <authorList>
            <person name="Kushwaha B."/>
            <person name="Kumar R."/>
            <person name="Das P."/>
            <person name="Joshi C.G."/>
            <person name="Kumar D."/>
            <person name="Nagpure N.S."/>
            <person name="Pandey M."/>
            <person name="Agarwal S."/>
            <person name="Srivastava S."/>
            <person name="Singh M."/>
            <person name="Sahoo L."/>
            <person name="Jayasankar P."/>
            <person name="Meher P.K."/>
            <person name="Koringa P.G."/>
            <person name="Iquebal M.A."/>
            <person name="Das S.P."/>
            <person name="Bit A."/>
            <person name="Patnaik S."/>
            <person name="Patel N."/>
            <person name="Shah T.M."/>
            <person name="Hinsu A."/>
            <person name="Jena J.K."/>
        </authorList>
    </citation>
    <scope>NUCLEOTIDE SEQUENCE</scope>
    <source>
        <strain evidence="1">CIFAMagur01</strain>
        <tissue evidence="1">Testis</tissue>
    </source>
</reference>
<feature type="non-terminal residue" evidence="1">
    <location>
        <position position="1"/>
    </location>
</feature>
<keyword evidence="2" id="KW-1185">Reference proteome</keyword>
<accession>A0A8J4TH45</accession>
<dbReference type="Proteomes" id="UP000727407">
    <property type="component" value="Unassembled WGS sequence"/>
</dbReference>
<proteinExistence type="predicted"/>
<gene>
    <name evidence="1" type="primary">metG</name>
    <name evidence="1" type="ORF">DAT39_019850</name>
</gene>